<proteinExistence type="predicted"/>
<accession>A0A2C6KRV7</accession>
<feature type="compositionally biased region" description="Low complexity" evidence="7">
    <location>
        <begin position="126"/>
        <end position="136"/>
    </location>
</feature>
<feature type="compositionally biased region" description="Acidic residues" evidence="7">
    <location>
        <begin position="22"/>
        <end position="31"/>
    </location>
</feature>
<evidence type="ECO:0000256" key="3">
    <source>
        <dbReference type="ARBA" id="ARBA00022737"/>
    </source>
</evidence>
<dbReference type="GeneID" id="94430379"/>
<dbReference type="GO" id="GO:0006325">
    <property type="term" value="P:chromatin organization"/>
    <property type="evidence" value="ECO:0007669"/>
    <property type="project" value="UniProtKB-KW"/>
</dbReference>
<dbReference type="PROSITE" id="PS50294">
    <property type="entry name" value="WD_REPEATS_REGION"/>
    <property type="match status" value="1"/>
</dbReference>
<dbReference type="EMBL" id="MIGC01003611">
    <property type="protein sequence ID" value="PHJ19155.1"/>
    <property type="molecule type" value="Genomic_DNA"/>
</dbReference>
<dbReference type="GO" id="GO:0005634">
    <property type="term" value="C:nucleus"/>
    <property type="evidence" value="ECO:0007669"/>
    <property type="project" value="UniProtKB-SubCell"/>
</dbReference>
<keyword evidence="4" id="KW-0156">Chromatin regulator</keyword>
<feature type="domain" description="Ig-like" evidence="8">
    <location>
        <begin position="392"/>
        <end position="491"/>
    </location>
</feature>
<dbReference type="SMART" id="SM00320">
    <property type="entry name" value="WD40"/>
    <property type="match status" value="5"/>
</dbReference>
<feature type="region of interest" description="Disordered" evidence="7">
    <location>
        <begin position="573"/>
        <end position="640"/>
    </location>
</feature>
<dbReference type="InterPro" id="IPR007110">
    <property type="entry name" value="Ig-like_dom"/>
</dbReference>
<comment type="subcellular location">
    <subcellularLocation>
        <location evidence="1">Nucleus</location>
    </subcellularLocation>
</comment>
<evidence type="ECO:0000256" key="6">
    <source>
        <dbReference type="PROSITE-ProRule" id="PRU00221"/>
    </source>
</evidence>
<dbReference type="InterPro" id="IPR019775">
    <property type="entry name" value="WD40_repeat_CS"/>
</dbReference>
<feature type="region of interest" description="Disordered" evidence="7">
    <location>
        <begin position="660"/>
        <end position="681"/>
    </location>
</feature>
<dbReference type="Pfam" id="PF12265">
    <property type="entry name" value="CAF1C_H4-bd"/>
    <property type="match status" value="1"/>
</dbReference>
<reference evidence="9 10" key="1">
    <citation type="journal article" date="2017" name="Int. J. Parasitol.">
        <title>The genome of the protozoan parasite Cystoisospora suis and a reverse vaccinology approach to identify vaccine candidates.</title>
        <authorList>
            <person name="Palmieri N."/>
            <person name="Shrestha A."/>
            <person name="Ruttkowski B."/>
            <person name="Beck T."/>
            <person name="Vogl C."/>
            <person name="Tomley F."/>
            <person name="Blake D.P."/>
            <person name="Joachim A."/>
        </authorList>
    </citation>
    <scope>NUCLEOTIDE SEQUENCE [LARGE SCALE GENOMIC DNA]</scope>
    <source>
        <strain evidence="9 10">Wien I</strain>
    </source>
</reference>
<dbReference type="OrthoDB" id="427795at2759"/>
<protein>
    <submittedName>
        <fullName evidence="9">Wd g-beta repeat-containing protein</fullName>
    </submittedName>
</protein>
<feature type="compositionally biased region" description="Low complexity" evidence="7">
    <location>
        <begin position="70"/>
        <end position="98"/>
    </location>
</feature>
<feature type="compositionally biased region" description="Low complexity" evidence="7">
    <location>
        <begin position="672"/>
        <end position="681"/>
    </location>
</feature>
<evidence type="ECO:0000256" key="2">
    <source>
        <dbReference type="ARBA" id="ARBA00022574"/>
    </source>
</evidence>
<dbReference type="InterPro" id="IPR050459">
    <property type="entry name" value="WD_repeat_RBAP46/RBAP48/MSI1"/>
</dbReference>
<dbReference type="Proteomes" id="UP000221165">
    <property type="component" value="Unassembled WGS sequence"/>
</dbReference>
<dbReference type="PROSITE" id="PS50835">
    <property type="entry name" value="IG_LIKE"/>
    <property type="match status" value="1"/>
</dbReference>
<feature type="region of interest" description="Disordered" evidence="7">
    <location>
        <begin position="773"/>
        <end position="909"/>
    </location>
</feature>
<keyword evidence="2 6" id="KW-0853">WD repeat</keyword>
<feature type="compositionally biased region" description="Polar residues" evidence="7">
    <location>
        <begin position="833"/>
        <end position="863"/>
    </location>
</feature>
<comment type="caution">
    <text evidence="9">The sequence shown here is derived from an EMBL/GenBank/DDBJ whole genome shotgun (WGS) entry which is preliminary data.</text>
</comment>
<dbReference type="PROSITE" id="PS50082">
    <property type="entry name" value="WD_REPEATS_2"/>
    <property type="match status" value="1"/>
</dbReference>
<dbReference type="InterPro" id="IPR015943">
    <property type="entry name" value="WD40/YVTN_repeat-like_dom_sf"/>
</dbReference>
<organism evidence="9 10">
    <name type="scientific">Cystoisospora suis</name>
    <dbReference type="NCBI Taxonomy" id="483139"/>
    <lineage>
        <taxon>Eukaryota</taxon>
        <taxon>Sar</taxon>
        <taxon>Alveolata</taxon>
        <taxon>Apicomplexa</taxon>
        <taxon>Conoidasida</taxon>
        <taxon>Coccidia</taxon>
        <taxon>Eucoccidiorida</taxon>
        <taxon>Eimeriorina</taxon>
        <taxon>Sarcocystidae</taxon>
        <taxon>Cystoisospora</taxon>
    </lineage>
</organism>
<dbReference type="InterPro" id="IPR022052">
    <property type="entry name" value="Histone-bd_RBBP4-like_N"/>
</dbReference>
<feature type="repeat" description="WD" evidence="6">
    <location>
        <begin position="721"/>
        <end position="763"/>
    </location>
</feature>
<dbReference type="RefSeq" id="XP_067920857.1">
    <property type="nucleotide sequence ID" value="XM_068067168.1"/>
</dbReference>
<dbReference type="SUPFAM" id="SSF50978">
    <property type="entry name" value="WD40 repeat-like"/>
    <property type="match status" value="1"/>
</dbReference>
<feature type="compositionally biased region" description="Polar residues" evidence="7">
    <location>
        <begin position="786"/>
        <end position="796"/>
    </location>
</feature>
<feature type="compositionally biased region" description="Low complexity" evidence="7">
    <location>
        <begin position="864"/>
        <end position="878"/>
    </location>
</feature>
<evidence type="ECO:0000256" key="4">
    <source>
        <dbReference type="ARBA" id="ARBA00022853"/>
    </source>
</evidence>
<name>A0A2C6KRV7_9APIC</name>
<dbReference type="InterPro" id="IPR036322">
    <property type="entry name" value="WD40_repeat_dom_sf"/>
</dbReference>
<keyword evidence="5" id="KW-0539">Nucleus</keyword>
<dbReference type="VEuPathDB" id="ToxoDB:CSUI_007018"/>
<evidence type="ECO:0000313" key="9">
    <source>
        <dbReference type="EMBL" id="PHJ19155.1"/>
    </source>
</evidence>
<evidence type="ECO:0000256" key="7">
    <source>
        <dbReference type="SAM" id="MobiDB-lite"/>
    </source>
</evidence>
<feature type="compositionally biased region" description="Low complexity" evidence="7">
    <location>
        <begin position="615"/>
        <end position="626"/>
    </location>
</feature>
<keyword evidence="3" id="KW-0677">Repeat</keyword>
<keyword evidence="10" id="KW-1185">Reference proteome</keyword>
<feature type="compositionally biased region" description="Basic and acidic residues" evidence="7">
    <location>
        <begin position="660"/>
        <end position="671"/>
    </location>
</feature>
<evidence type="ECO:0000256" key="1">
    <source>
        <dbReference type="ARBA" id="ARBA00004123"/>
    </source>
</evidence>
<feature type="compositionally biased region" description="Basic and acidic residues" evidence="7">
    <location>
        <begin position="797"/>
        <end position="809"/>
    </location>
</feature>
<evidence type="ECO:0000313" key="10">
    <source>
        <dbReference type="Proteomes" id="UP000221165"/>
    </source>
</evidence>
<evidence type="ECO:0000256" key="5">
    <source>
        <dbReference type="ARBA" id="ARBA00023242"/>
    </source>
</evidence>
<gene>
    <name evidence="9" type="ORF">CSUI_007018</name>
</gene>
<evidence type="ECO:0000259" key="8">
    <source>
        <dbReference type="PROSITE" id="PS50835"/>
    </source>
</evidence>
<feature type="region of interest" description="Disordered" evidence="7">
    <location>
        <begin position="1"/>
        <end position="138"/>
    </location>
</feature>
<dbReference type="Gene3D" id="2.130.10.10">
    <property type="entry name" value="YVTN repeat-like/Quinoprotein amine dehydrogenase"/>
    <property type="match status" value="1"/>
</dbReference>
<sequence>MTSLFEEGEESHSSSSSSSAMGEEEEGEQQQEDSRVSVSMWGGAASSSLGGMKGTPEQQREKAIPSDCRSAASSESFSSSPVPSSHPSKSLSFSSASCKSHEGENRGGRNPAGVSRTSRAGEEGTSSLSSSSSHFSAHNTGSACAYTLEDRHMIWRKNAALHYSCVLSHRLEWPSMTVEFLTPPLSSSFSLPFRDGGGHGGRCYRSGVSSGSSSSSSSSSSACASAALAGGDMYVSHRLILGTCTNGEEKNYLTIVELKWPSPSLEEDPLKCETYSGFIPPRARAKSFMQYSSSSSSSSSSSTSLASGGVGGSGGLMVSSTSLAASSFFFPQSVPCVETKARILHPGDLIRAKHMPYNAFSIVTLNEEGLAMYWNFSRHSSFPSADQVISKPQILLVPQECSSSSFSSSSSSSCFCPSLPSFSKTQAIVWDRRPTAGDSSSVSSSFSSLHTLIFSCTDTGMINVYDLNKNSNLQCQANKTTGDTSSSFSSSLHRLKTKTYGGGVTIAEGTMELYPMVSLGIHLEDKRQMTNASLFSLNDIQIHPRFTSVLATAGEDGALRLFDIRQPVQAYSVKQKKQINHSKKDAPLPSSSSTAPRSCEGGASHSEMNGTRETSPSSSSSSSVSSCERKTRSPGRRKERVYGGKFASIFPCLREKENLQGETKNDQRSDASRSLSPSSSVSALNCLSFNGYNENIVGVGTAEGVVSLWDLRYTSHTLLDLYHHTAEITSLHFSPSSSSLLASSSTDGDVAIWDFSRPSQQSKVCILRSSSPSPCVSHHEKEGSIMASSLAKTDQQLGRERREGDKSSQDVEMYSDTYERRQTEEEERDENLNMGNMNIPPYSQNGLGQRSCQDPYTSHNGHLSSSSSFSSSSSSPESFRNRHSSRRLSFNEEINSKRNSPHLLEGDQERRTRIARRRRLFFLHAGHSGGVSDFAWCGEPATSLGFLASGGGGLGGSLSGIMPSSSSFLSSSSSCSSSFSSSAGKRSEVMERGRIGMFLGASVGWDNRLQFWQPSEHLFIDHQGQDSEPFESH</sequence>
<dbReference type="PROSITE" id="PS00678">
    <property type="entry name" value="WD_REPEATS_1"/>
    <property type="match status" value="1"/>
</dbReference>
<dbReference type="InterPro" id="IPR001680">
    <property type="entry name" value="WD40_rpt"/>
</dbReference>
<dbReference type="AlphaFoldDB" id="A0A2C6KRV7"/>
<dbReference type="PANTHER" id="PTHR22850">
    <property type="entry name" value="WD40 REPEAT FAMILY"/>
    <property type="match status" value="1"/>
</dbReference>